<evidence type="ECO:0000256" key="1">
    <source>
        <dbReference type="ARBA" id="ARBA00038501"/>
    </source>
</evidence>
<dbReference type="EMBL" id="CASHTH010001102">
    <property type="protein sequence ID" value="CAI8011471.1"/>
    <property type="molecule type" value="Genomic_DNA"/>
</dbReference>
<protein>
    <recommendedName>
        <fullName evidence="2">NADH dehydrogenase [ubiquinone] 1 alpha subcomplex subunit 9, mitochondrial</fullName>
    </recommendedName>
    <alternativeName>
        <fullName evidence="4">Complex I-39kD</fullName>
    </alternativeName>
    <alternativeName>
        <fullName evidence="3">NADH-ubiquinone oxidoreductase 39 kDa subunit</fullName>
    </alternativeName>
</protein>
<keyword evidence="6" id="KW-0472">Membrane</keyword>
<keyword evidence="6" id="KW-0812">Transmembrane</keyword>
<organism evidence="8 9">
    <name type="scientific">Geodia barretti</name>
    <name type="common">Barrett's horny sponge</name>
    <dbReference type="NCBI Taxonomy" id="519541"/>
    <lineage>
        <taxon>Eukaryota</taxon>
        <taxon>Metazoa</taxon>
        <taxon>Porifera</taxon>
        <taxon>Demospongiae</taxon>
        <taxon>Heteroscleromorpha</taxon>
        <taxon>Tetractinellida</taxon>
        <taxon>Astrophorina</taxon>
        <taxon>Geodiidae</taxon>
        <taxon>Geodia</taxon>
    </lineage>
</organism>
<evidence type="ECO:0000259" key="7">
    <source>
        <dbReference type="Pfam" id="PF01370"/>
    </source>
</evidence>
<comment type="caution">
    <text evidence="8">The sequence shown here is derived from an EMBL/GenBank/DDBJ whole genome shotgun (WGS) entry which is preliminary data.</text>
</comment>
<dbReference type="PANTHER" id="PTHR12126">
    <property type="entry name" value="NADH-UBIQUINONE OXIDOREDUCTASE 39 KDA SUBUNIT-RELATED"/>
    <property type="match status" value="1"/>
</dbReference>
<comment type="subunit">
    <text evidence="5">Complex I is composed of 45 different subunits. This a component of the hydrophobic protein fraction. Interacts with BLOC1S1. Interacts with SLC2A4. Interacts with CLOCK. Interacts with RAB5IF.</text>
</comment>
<accession>A0AA35WBT7</accession>
<gene>
    <name evidence="8" type="ORF">GBAR_LOCUS7397</name>
</gene>
<evidence type="ECO:0000256" key="3">
    <source>
        <dbReference type="ARBA" id="ARBA00042000"/>
    </source>
</evidence>
<dbReference type="Proteomes" id="UP001174909">
    <property type="component" value="Unassembled WGS sequence"/>
</dbReference>
<feature type="transmembrane region" description="Helical" evidence="6">
    <location>
        <begin position="37"/>
        <end position="57"/>
    </location>
</feature>
<dbReference type="PANTHER" id="PTHR12126:SF11">
    <property type="entry name" value="NADH DEHYDROGENASE [UBIQUINONE] 1 ALPHA SUBCOMPLEX SUBUNIT 9, MITOCHONDRIAL"/>
    <property type="match status" value="1"/>
</dbReference>
<evidence type="ECO:0000256" key="6">
    <source>
        <dbReference type="SAM" id="Phobius"/>
    </source>
</evidence>
<evidence type="ECO:0000256" key="4">
    <source>
        <dbReference type="ARBA" id="ARBA00043145"/>
    </source>
</evidence>
<dbReference type="Gene3D" id="3.40.50.720">
    <property type="entry name" value="NAD(P)-binding Rossmann-like Domain"/>
    <property type="match status" value="1"/>
</dbReference>
<feature type="domain" description="NAD-dependent epimerase/dehydratase" evidence="7">
    <location>
        <begin position="92"/>
        <end position="261"/>
    </location>
</feature>
<keyword evidence="9" id="KW-1185">Reference proteome</keyword>
<dbReference type="InterPro" id="IPR051207">
    <property type="entry name" value="ComplexI_NDUFA9_subunit"/>
</dbReference>
<dbReference type="Pfam" id="PF01370">
    <property type="entry name" value="Epimerase"/>
    <property type="match status" value="1"/>
</dbReference>
<reference evidence="8" key="1">
    <citation type="submission" date="2023-03" db="EMBL/GenBank/DDBJ databases">
        <authorList>
            <person name="Steffen K."/>
            <person name="Cardenas P."/>
        </authorList>
    </citation>
    <scope>NUCLEOTIDE SEQUENCE</scope>
</reference>
<evidence type="ECO:0000313" key="9">
    <source>
        <dbReference type="Proteomes" id="UP001174909"/>
    </source>
</evidence>
<proteinExistence type="inferred from homology"/>
<dbReference type="SUPFAM" id="SSF51735">
    <property type="entry name" value="NAD(P)-binding Rossmann-fold domains"/>
    <property type="match status" value="1"/>
</dbReference>
<sequence length="405" mass="45535">MADLRDERVLRMTYLNMLFDWDGSDATKVHEPLSHQLGYLFVAFLVLVGAFVVWRVWNRRRKAKKARPLPYRVVKPPSSLAGDSRDPGKRVVAVVGGTGFVGSWIVDELVRRSDCYVYVLGRTFRPERTNPEADALIQVDLEDDEGLERAFNGVDSVIDAAAVLPNAFSNAADVWRVNKQCLEHLVKAAQRAGVKNFAFLCGMHLEGRPRDPVARAFVNAFAWGEEFVSSANRNNGMRTCVVSPAQIVGLRQAFYEQMLSGKMTSFPKAKHRASFLPVEYVARAIANAERKLSAGSDKVCGKILPLVGDVMTMEKFTSLPAWPHEIKDMSLRFLEMLARFNSFCAKWFGRPPFGRELCPAIVTFFDNAEEDVDCSETYEALEVGPPPPINDYLVKMVEEYQKKIK</sequence>
<evidence type="ECO:0000313" key="8">
    <source>
        <dbReference type="EMBL" id="CAI8011471.1"/>
    </source>
</evidence>
<keyword evidence="6" id="KW-1133">Transmembrane helix</keyword>
<dbReference type="InterPro" id="IPR036291">
    <property type="entry name" value="NAD(P)-bd_dom_sf"/>
</dbReference>
<evidence type="ECO:0000256" key="5">
    <source>
        <dbReference type="ARBA" id="ARBA00046455"/>
    </source>
</evidence>
<name>A0AA35WBT7_GEOBA</name>
<dbReference type="InterPro" id="IPR001509">
    <property type="entry name" value="Epimerase_deHydtase"/>
</dbReference>
<dbReference type="AlphaFoldDB" id="A0AA35WBT7"/>
<dbReference type="GO" id="GO:0044877">
    <property type="term" value="F:protein-containing complex binding"/>
    <property type="evidence" value="ECO:0007669"/>
    <property type="project" value="TreeGrafter"/>
</dbReference>
<comment type="similarity">
    <text evidence="1">Belongs to the complex I NDUFA9 subunit family.</text>
</comment>
<evidence type="ECO:0000256" key="2">
    <source>
        <dbReference type="ARBA" id="ARBA00040720"/>
    </source>
</evidence>